<organism evidence="4 5">
    <name type="scientific">Durusdinium trenchii</name>
    <dbReference type="NCBI Taxonomy" id="1381693"/>
    <lineage>
        <taxon>Eukaryota</taxon>
        <taxon>Sar</taxon>
        <taxon>Alveolata</taxon>
        <taxon>Dinophyceae</taxon>
        <taxon>Suessiales</taxon>
        <taxon>Symbiodiniaceae</taxon>
        <taxon>Durusdinium</taxon>
    </lineage>
</organism>
<dbReference type="SMART" id="SM00028">
    <property type="entry name" value="TPR"/>
    <property type="match status" value="3"/>
</dbReference>
<evidence type="ECO:0000313" key="5">
    <source>
        <dbReference type="Proteomes" id="UP001642464"/>
    </source>
</evidence>
<dbReference type="PANTHER" id="PTHR15606">
    <property type="entry name" value="DNAJ HOMOLOG SUBFAMILY C MEMBER 8/LIPOPOLYSACCHARIDE SPECIFIC RESPONSE-7-RELATED"/>
    <property type="match status" value="1"/>
</dbReference>
<gene>
    <name evidence="4" type="ORF">SCF082_LOCUS49644</name>
</gene>
<dbReference type="Pfam" id="PF00226">
    <property type="entry name" value="DnaJ"/>
    <property type="match status" value="1"/>
</dbReference>
<dbReference type="EMBL" id="CAXAMM010042764">
    <property type="protein sequence ID" value="CAK9106589.1"/>
    <property type="molecule type" value="Genomic_DNA"/>
</dbReference>
<dbReference type="InterPro" id="IPR001623">
    <property type="entry name" value="DnaJ_domain"/>
</dbReference>
<dbReference type="PROSITE" id="PS50076">
    <property type="entry name" value="DNAJ_2"/>
    <property type="match status" value="1"/>
</dbReference>
<dbReference type="SUPFAM" id="SSF46565">
    <property type="entry name" value="Chaperone J-domain"/>
    <property type="match status" value="1"/>
</dbReference>
<name>A0ABP0S2S6_9DINO</name>
<dbReference type="InterPro" id="IPR019734">
    <property type="entry name" value="TPR_rpt"/>
</dbReference>
<protein>
    <submittedName>
        <fullName evidence="4">DnaJ homolog subfamily C member 8</fullName>
    </submittedName>
</protein>
<keyword evidence="5" id="KW-1185">Reference proteome</keyword>
<proteinExistence type="predicted"/>
<sequence length="369" mass="42090">MDAARAEGNALLAAGDARGAEAAYSRGVALGSGDSLHLLLSNRSVARWKLGRFDLALEDAEQCVVLKPLWGKGYGRKGAALFSLGRFKEALEAYEEGVAVEKSSQALKDGRDKSRAKLQEQEEAARQADPLESFLSDINELEQAKSAGDATSAAEKTAAPPPEEVLDHVAETKGWTSSNQTERILCHNYRWLNCNPFRVLGITNEDATKQDVKKRYHKLSALVHPDKNRDDERAEEAFQEVKKAYEKIKSDERRALVAEIIRNCKRSVRETRERLLRKGLSQAELEARDGTLEEALDKEVKREFAAREHMRQKAEMNQRAYQRREREQEDLQKEYWKQVKETEEAMRETRDDRVKNWQGFTKSKKRRVT</sequence>
<dbReference type="InterPro" id="IPR042858">
    <property type="entry name" value="DNAJC8"/>
</dbReference>
<accession>A0ABP0S2S6</accession>
<feature type="region of interest" description="Disordered" evidence="2">
    <location>
        <begin position="309"/>
        <end position="369"/>
    </location>
</feature>
<dbReference type="InterPro" id="IPR036869">
    <property type="entry name" value="J_dom_sf"/>
</dbReference>
<comment type="caution">
    <text evidence="4">The sequence shown here is derived from an EMBL/GenBank/DDBJ whole genome shotgun (WGS) entry which is preliminary data.</text>
</comment>
<dbReference type="Gene3D" id="1.25.40.10">
    <property type="entry name" value="Tetratricopeptide repeat domain"/>
    <property type="match status" value="1"/>
</dbReference>
<evidence type="ECO:0000256" key="1">
    <source>
        <dbReference type="PROSITE-ProRule" id="PRU00339"/>
    </source>
</evidence>
<dbReference type="SMART" id="SM00271">
    <property type="entry name" value="DnaJ"/>
    <property type="match status" value="1"/>
</dbReference>
<feature type="compositionally biased region" description="Basic and acidic residues" evidence="2">
    <location>
        <begin position="309"/>
        <end position="355"/>
    </location>
</feature>
<evidence type="ECO:0000313" key="4">
    <source>
        <dbReference type="EMBL" id="CAK9106589.1"/>
    </source>
</evidence>
<dbReference type="Proteomes" id="UP001642464">
    <property type="component" value="Unassembled WGS sequence"/>
</dbReference>
<dbReference type="PRINTS" id="PR00625">
    <property type="entry name" value="JDOMAIN"/>
</dbReference>
<dbReference type="PROSITE" id="PS50005">
    <property type="entry name" value="TPR"/>
    <property type="match status" value="1"/>
</dbReference>
<feature type="domain" description="J" evidence="3">
    <location>
        <begin position="195"/>
        <end position="261"/>
    </location>
</feature>
<dbReference type="SUPFAM" id="SSF48452">
    <property type="entry name" value="TPR-like"/>
    <property type="match status" value="1"/>
</dbReference>
<reference evidence="4 5" key="1">
    <citation type="submission" date="2024-02" db="EMBL/GenBank/DDBJ databases">
        <authorList>
            <person name="Chen Y."/>
            <person name="Shah S."/>
            <person name="Dougan E. K."/>
            <person name="Thang M."/>
            <person name="Chan C."/>
        </authorList>
    </citation>
    <scope>NUCLEOTIDE SEQUENCE [LARGE SCALE GENOMIC DNA]</scope>
</reference>
<evidence type="ECO:0000259" key="3">
    <source>
        <dbReference type="PROSITE" id="PS50076"/>
    </source>
</evidence>
<dbReference type="CDD" id="cd06257">
    <property type="entry name" value="DnaJ"/>
    <property type="match status" value="1"/>
</dbReference>
<dbReference type="Gene3D" id="1.10.287.110">
    <property type="entry name" value="DnaJ domain"/>
    <property type="match status" value="1"/>
</dbReference>
<keyword evidence="1" id="KW-0802">TPR repeat</keyword>
<feature type="repeat" description="TPR" evidence="1">
    <location>
        <begin position="71"/>
        <end position="104"/>
    </location>
</feature>
<evidence type="ECO:0000256" key="2">
    <source>
        <dbReference type="SAM" id="MobiDB-lite"/>
    </source>
</evidence>
<dbReference type="InterPro" id="IPR011990">
    <property type="entry name" value="TPR-like_helical_dom_sf"/>
</dbReference>
<dbReference type="Pfam" id="PF13181">
    <property type="entry name" value="TPR_8"/>
    <property type="match status" value="1"/>
</dbReference>
<dbReference type="PANTHER" id="PTHR15606:SF4">
    <property type="entry name" value="DNAJ HOMOLOG SUBFAMILY C MEMBER 8"/>
    <property type="match status" value="1"/>
</dbReference>